<keyword evidence="3" id="KW-0223">Dioxygenase</keyword>
<dbReference type="Gene3D" id="1.20.120.160">
    <property type="entry name" value="HPT domain"/>
    <property type="match status" value="1"/>
</dbReference>
<dbReference type="PROSITE" id="PS50894">
    <property type="entry name" value="HPT"/>
    <property type="match status" value="1"/>
</dbReference>
<dbReference type="GO" id="GO:0051213">
    <property type="term" value="F:dioxygenase activity"/>
    <property type="evidence" value="ECO:0007669"/>
    <property type="project" value="UniProtKB-KW"/>
</dbReference>
<dbReference type="Proteomes" id="UP001207918">
    <property type="component" value="Unassembled WGS sequence"/>
</dbReference>
<dbReference type="EMBL" id="JAGGJA010000022">
    <property type="protein sequence ID" value="MCW9709085.1"/>
    <property type="molecule type" value="Genomic_DNA"/>
</dbReference>
<evidence type="ECO:0000313" key="3">
    <source>
        <dbReference type="EMBL" id="MCW9709085.1"/>
    </source>
</evidence>
<dbReference type="InterPro" id="IPR036641">
    <property type="entry name" value="HPT_dom_sf"/>
</dbReference>
<evidence type="ECO:0000313" key="4">
    <source>
        <dbReference type="Proteomes" id="UP001207918"/>
    </source>
</evidence>
<evidence type="ECO:0000256" key="1">
    <source>
        <dbReference type="PROSITE-ProRule" id="PRU00110"/>
    </source>
</evidence>
<feature type="modified residue" description="Phosphohistidine" evidence="1">
    <location>
        <position position="44"/>
    </location>
</feature>
<sequence length="104" mass="11749">MLFGDDSYIVEFCEAGITSFSEFNENFSTHLLNRNMKELRNAGHKIKPGAQMMGADEIVDEYTKARTMLEDNASTEKLEQSVQAMDAICSAILEELNTLSKEYK</sequence>
<feature type="domain" description="HPt" evidence="2">
    <location>
        <begin position="5"/>
        <end position="104"/>
    </location>
</feature>
<proteinExistence type="predicted"/>
<dbReference type="SUPFAM" id="SSF47226">
    <property type="entry name" value="Histidine-containing phosphotransfer domain, HPT domain"/>
    <property type="match status" value="1"/>
</dbReference>
<protein>
    <submittedName>
        <fullName evidence="3">Taurine dioxygenase</fullName>
    </submittedName>
</protein>
<organism evidence="3 4">
    <name type="scientific">Fodinibius salsisoli</name>
    <dbReference type="NCBI Taxonomy" id="2820877"/>
    <lineage>
        <taxon>Bacteria</taxon>
        <taxon>Pseudomonadati</taxon>
        <taxon>Balneolota</taxon>
        <taxon>Balneolia</taxon>
        <taxon>Balneolales</taxon>
        <taxon>Balneolaceae</taxon>
        <taxon>Fodinibius</taxon>
    </lineage>
</organism>
<keyword evidence="3" id="KW-0560">Oxidoreductase</keyword>
<gene>
    <name evidence="3" type="ORF">J6I44_19650</name>
</gene>
<accession>A0ABT3PT99</accession>
<keyword evidence="1" id="KW-0597">Phosphoprotein</keyword>
<keyword evidence="4" id="KW-1185">Reference proteome</keyword>
<name>A0ABT3PT99_9BACT</name>
<comment type="caution">
    <text evidence="3">The sequence shown here is derived from an EMBL/GenBank/DDBJ whole genome shotgun (WGS) entry which is preliminary data.</text>
</comment>
<dbReference type="InterPro" id="IPR008207">
    <property type="entry name" value="Sig_transdc_His_kin_Hpt_dom"/>
</dbReference>
<reference evidence="3 4" key="1">
    <citation type="submission" date="2021-03" db="EMBL/GenBank/DDBJ databases">
        <title>Aliifodinibius sp. nov., a new bacterium isolated from saline soil.</title>
        <authorList>
            <person name="Galisteo C."/>
            <person name="De La Haba R."/>
            <person name="Sanchez-Porro C."/>
            <person name="Ventosa A."/>
        </authorList>
    </citation>
    <scope>NUCLEOTIDE SEQUENCE [LARGE SCALE GENOMIC DNA]</scope>
    <source>
        <strain evidence="3 4">1BSP15-2V2</strain>
    </source>
</reference>
<evidence type="ECO:0000259" key="2">
    <source>
        <dbReference type="PROSITE" id="PS50894"/>
    </source>
</evidence>